<feature type="region of interest" description="Disordered" evidence="1">
    <location>
        <begin position="1"/>
        <end position="42"/>
    </location>
</feature>
<reference evidence="2 3" key="1">
    <citation type="journal article" date="2011" name="Environ. Microbiol.">
        <title>Genome of alkaliphilic Bacillus pseudofirmus OF4 reveals adaptations that support the ability to grow in an external pH range from 7.5 to 11.4.</title>
        <authorList>
            <person name="Janto B."/>
            <person name="Ahmed A."/>
            <person name="Ito M."/>
            <person name="Liu J."/>
            <person name="Hicks D.B."/>
            <person name="Pagni S."/>
            <person name="Fackelmayer O.J."/>
            <person name="Smith T.A."/>
            <person name="Earl J."/>
            <person name="Elbourne L.D."/>
            <person name="Hassan K."/>
            <person name="Paulsen I.T."/>
            <person name="Kolsto A.B."/>
            <person name="Tourasse N.J."/>
            <person name="Ehrlich G.D."/>
            <person name="Boissy R."/>
            <person name="Ivey D.M."/>
            <person name="Li G."/>
            <person name="Xue Y."/>
            <person name="Ma Y."/>
            <person name="Hu F.Z."/>
            <person name="Krulwich T.A."/>
        </authorList>
    </citation>
    <scope>NUCLEOTIDE SEQUENCE [LARGE SCALE GENOMIC DNA]</scope>
    <source>
        <strain evidence="3">ATCC BAA-2126 / JCM 17055 / OF4</strain>
    </source>
</reference>
<name>D3FZR1_ALKPO</name>
<dbReference type="Proteomes" id="UP000001544">
    <property type="component" value="Chromosome"/>
</dbReference>
<dbReference type="STRING" id="398511.BpOF4_06205"/>
<dbReference type="EMBL" id="CP001878">
    <property type="protein sequence ID" value="ADC49303.1"/>
    <property type="molecule type" value="Genomic_DNA"/>
</dbReference>
<dbReference type="AlphaFoldDB" id="D3FZR1"/>
<evidence type="ECO:0000313" key="3">
    <source>
        <dbReference type="Proteomes" id="UP000001544"/>
    </source>
</evidence>
<dbReference type="HOGENOM" id="CLU_3247420_0_0_9"/>
<gene>
    <name evidence="2" type="ordered locus">BpOF4_06205</name>
</gene>
<proteinExistence type="predicted"/>
<keyword evidence="3" id="KW-1185">Reference proteome</keyword>
<protein>
    <submittedName>
        <fullName evidence="2">Uncharacterized protein</fullName>
    </submittedName>
</protein>
<organism evidence="2 3">
    <name type="scientific">Alkalihalophilus pseudofirmus (strain ATCC BAA-2126 / JCM 17055 / OF4)</name>
    <name type="common">Bacillus pseudofirmus</name>
    <dbReference type="NCBI Taxonomy" id="398511"/>
    <lineage>
        <taxon>Bacteria</taxon>
        <taxon>Bacillati</taxon>
        <taxon>Bacillota</taxon>
        <taxon>Bacilli</taxon>
        <taxon>Bacillales</taxon>
        <taxon>Bacillaceae</taxon>
        <taxon>Alkalihalophilus</taxon>
    </lineage>
</organism>
<evidence type="ECO:0000313" key="2">
    <source>
        <dbReference type="EMBL" id="ADC49303.1"/>
    </source>
</evidence>
<accession>D3FZR1</accession>
<dbReference type="KEGG" id="bpf:BpOF4_06205"/>
<feature type="compositionally biased region" description="Polar residues" evidence="1">
    <location>
        <begin position="8"/>
        <end position="19"/>
    </location>
</feature>
<sequence>MDLRNHQTDGQPKQSQSRQPGIESEMNPPLFMRTITILAPAS</sequence>
<evidence type="ECO:0000256" key="1">
    <source>
        <dbReference type="SAM" id="MobiDB-lite"/>
    </source>
</evidence>